<evidence type="ECO:0000256" key="3">
    <source>
        <dbReference type="ARBA" id="ARBA00023242"/>
    </source>
</evidence>
<evidence type="ECO:0000256" key="4">
    <source>
        <dbReference type="PROSITE-ProRule" id="PRU00108"/>
    </source>
</evidence>
<dbReference type="GO" id="GO:0000978">
    <property type="term" value="F:RNA polymerase II cis-regulatory region sequence-specific DNA binding"/>
    <property type="evidence" value="ECO:0007669"/>
    <property type="project" value="TreeGrafter"/>
</dbReference>
<dbReference type="GO" id="GO:0030154">
    <property type="term" value="P:cell differentiation"/>
    <property type="evidence" value="ECO:0007669"/>
    <property type="project" value="TreeGrafter"/>
</dbReference>
<accession>R0MDE3</accession>
<dbReference type="InterPro" id="IPR001356">
    <property type="entry name" value="HD"/>
</dbReference>
<keyword evidence="1 4" id="KW-0238">DNA-binding</keyword>
<dbReference type="OMA" id="IMYNELT"/>
<dbReference type="PANTHER" id="PTHR24324">
    <property type="entry name" value="HOMEOBOX PROTEIN HHEX"/>
    <property type="match status" value="1"/>
</dbReference>
<keyword evidence="3 4" id="KW-0539">Nucleus</keyword>
<dbReference type="GO" id="GO:0005634">
    <property type="term" value="C:nucleus"/>
    <property type="evidence" value="ECO:0007669"/>
    <property type="project" value="UniProtKB-SubCell"/>
</dbReference>
<comment type="subcellular location">
    <subcellularLocation>
        <location evidence="4 5">Nucleus</location>
    </subcellularLocation>
</comment>
<dbReference type="OrthoDB" id="2194933at2759"/>
<keyword evidence="2 4" id="KW-0371">Homeobox</keyword>
<dbReference type="Proteomes" id="UP000016927">
    <property type="component" value="Unassembled WGS sequence"/>
</dbReference>
<dbReference type="GO" id="GO:0000981">
    <property type="term" value="F:DNA-binding transcription factor activity, RNA polymerase II-specific"/>
    <property type="evidence" value="ECO:0007669"/>
    <property type="project" value="InterPro"/>
</dbReference>
<organism evidence="7 9">
    <name type="scientific">Nosema bombycis (strain CQ1 / CVCC 102059)</name>
    <name type="common">Microsporidian parasite</name>
    <name type="synonym">Pebrine of silkworm</name>
    <dbReference type="NCBI Taxonomy" id="578461"/>
    <lineage>
        <taxon>Eukaryota</taxon>
        <taxon>Fungi</taxon>
        <taxon>Fungi incertae sedis</taxon>
        <taxon>Microsporidia</taxon>
        <taxon>Nosematidae</taxon>
        <taxon>Nosema</taxon>
    </lineage>
</organism>
<evidence type="ECO:0000256" key="2">
    <source>
        <dbReference type="ARBA" id="ARBA00023155"/>
    </source>
</evidence>
<dbReference type="PROSITE" id="PS50071">
    <property type="entry name" value="HOMEOBOX_2"/>
    <property type="match status" value="1"/>
</dbReference>
<keyword evidence="9" id="KW-1185">Reference proteome</keyword>
<dbReference type="AlphaFoldDB" id="R0MDE3"/>
<dbReference type="Gene3D" id="1.10.10.60">
    <property type="entry name" value="Homeodomain-like"/>
    <property type="match status" value="1"/>
</dbReference>
<dbReference type="SMART" id="SM00389">
    <property type="entry name" value="HOX"/>
    <property type="match status" value="1"/>
</dbReference>
<dbReference type="Pfam" id="PF00046">
    <property type="entry name" value="Homeodomain"/>
    <property type="match status" value="1"/>
</dbReference>
<evidence type="ECO:0000313" key="9">
    <source>
        <dbReference type="Proteomes" id="UP000016927"/>
    </source>
</evidence>
<evidence type="ECO:0000313" key="8">
    <source>
        <dbReference type="EMBL" id="EOB14479.1"/>
    </source>
</evidence>
<gene>
    <name evidence="7" type="primary">HD4</name>
    <name evidence="8" type="ORF">NBO_27g0036</name>
    <name evidence="7" type="ORF">NBO_552g0003</name>
</gene>
<sequence>MEMDEREADCVIGLVKFKRIYKSKTLYNKMYKYKTPFQLRVLWAVFEITSYPSSSSRESIAILLNISIRSVQIWFQNARQSRRIGKNNHVARKDAIFVDIVTTMLLEIYFKEL</sequence>
<dbReference type="VEuPathDB" id="MicrosporidiaDB:NBO_27g0036"/>
<feature type="domain" description="Homeobox" evidence="6">
    <location>
        <begin position="35"/>
        <end position="85"/>
    </location>
</feature>
<proteinExistence type="predicted"/>
<dbReference type="InterPro" id="IPR009057">
    <property type="entry name" value="Homeodomain-like_sf"/>
</dbReference>
<dbReference type="PROSITE" id="PS00027">
    <property type="entry name" value="HOMEOBOX_1"/>
    <property type="match status" value="1"/>
</dbReference>
<dbReference type="InterPro" id="IPR017970">
    <property type="entry name" value="Homeobox_CS"/>
</dbReference>
<evidence type="ECO:0000313" key="7">
    <source>
        <dbReference type="EMBL" id="EOB12095.1"/>
    </source>
</evidence>
<dbReference type="EMBL" id="KB909459">
    <property type="protein sequence ID" value="EOB12095.1"/>
    <property type="molecule type" value="Genomic_DNA"/>
</dbReference>
<evidence type="ECO:0000259" key="6">
    <source>
        <dbReference type="PROSITE" id="PS50071"/>
    </source>
</evidence>
<dbReference type="SUPFAM" id="SSF46689">
    <property type="entry name" value="Homeodomain-like"/>
    <property type="match status" value="1"/>
</dbReference>
<evidence type="ECO:0000256" key="5">
    <source>
        <dbReference type="RuleBase" id="RU000682"/>
    </source>
</evidence>
<reference evidence="7 9" key="1">
    <citation type="journal article" date="2013" name="BMC Genomics">
        <title>Comparative genomics of parasitic silkworm microsporidia reveal an association between genome expansion and host adaptation.</title>
        <authorList>
            <person name="Pan G."/>
            <person name="Xu J."/>
            <person name="Li T."/>
            <person name="Xia Q."/>
            <person name="Liu S.L."/>
            <person name="Zhang G."/>
            <person name="Li S."/>
            <person name="Li C."/>
            <person name="Liu H."/>
            <person name="Yang L."/>
            <person name="Liu T."/>
            <person name="Zhang X."/>
            <person name="Wu Z."/>
            <person name="Fan W."/>
            <person name="Dang X."/>
            <person name="Xiang H."/>
            <person name="Tao M."/>
            <person name="Li Y."/>
            <person name="Hu J."/>
            <person name="Li Z."/>
            <person name="Lin L."/>
            <person name="Luo J."/>
            <person name="Geng L."/>
            <person name="Wang L."/>
            <person name="Long M."/>
            <person name="Wan Y."/>
            <person name="He N."/>
            <person name="Zhang Z."/>
            <person name="Lu C."/>
            <person name="Keeling P.J."/>
            <person name="Wang J."/>
            <person name="Xiang Z."/>
            <person name="Zhou Z."/>
        </authorList>
    </citation>
    <scope>NUCLEOTIDE SEQUENCE [LARGE SCALE GENOMIC DNA]</scope>
    <source>
        <strain evidence="7">CQ1</strain>
        <strain evidence="9">CQ1 / CVCC 102059</strain>
    </source>
</reference>
<dbReference type="HOGENOM" id="CLU_128308_1_0_1"/>
<evidence type="ECO:0000256" key="1">
    <source>
        <dbReference type="ARBA" id="ARBA00023125"/>
    </source>
</evidence>
<dbReference type="CDD" id="cd00086">
    <property type="entry name" value="homeodomain"/>
    <property type="match status" value="1"/>
</dbReference>
<dbReference type="InterPro" id="IPR051000">
    <property type="entry name" value="Homeobox_DNA-bind_prot"/>
</dbReference>
<feature type="DNA-binding region" description="Homeobox" evidence="4">
    <location>
        <begin position="37"/>
        <end position="86"/>
    </location>
</feature>
<name>R0MDE3_NOSB1</name>
<dbReference type="EMBL" id="KB908935">
    <property type="protein sequence ID" value="EOB14479.1"/>
    <property type="molecule type" value="Genomic_DNA"/>
</dbReference>
<protein>
    <submittedName>
        <fullName evidence="7">Homeobox protein HD-4</fullName>
    </submittedName>
</protein>
<dbReference type="PANTHER" id="PTHR24324:SF9">
    <property type="entry name" value="HOMEOBOX DOMAIN-CONTAINING PROTEIN"/>
    <property type="match status" value="1"/>
</dbReference>
<dbReference type="VEuPathDB" id="MicrosporidiaDB:NBO_552g0003"/>